<dbReference type="AlphaFoldDB" id="A0A379FNE9"/>
<dbReference type="PANTHER" id="PTHR34611:SF2">
    <property type="entry name" value="INACTIVE RECOMBINATION-PROMOTING NUCLEASE-LIKE PROTEIN RPNE-RELATED"/>
    <property type="match status" value="1"/>
</dbReference>
<dbReference type="GO" id="GO:0006310">
    <property type="term" value="P:DNA recombination"/>
    <property type="evidence" value="ECO:0007669"/>
    <property type="project" value="TreeGrafter"/>
</dbReference>
<feature type="domain" description="Transposase (putative) YhgA-like" evidence="2">
    <location>
        <begin position="25"/>
        <end position="105"/>
    </location>
</feature>
<evidence type="ECO:0000313" key="4">
    <source>
        <dbReference type="Proteomes" id="UP000254208"/>
    </source>
</evidence>
<dbReference type="EMBL" id="UGTZ01000001">
    <property type="protein sequence ID" value="SUC30344.1"/>
    <property type="molecule type" value="Genomic_DNA"/>
</dbReference>
<dbReference type="InterPro" id="IPR051699">
    <property type="entry name" value="Rpn/YhgA-like_nuclease"/>
</dbReference>
<sequence>MLKAILVFFNKAIDIFCGITQTLFSFPYTQLWTECFPLPEIAHELYTQPFPLVDITVIDDNELVNHRKIAVMELAMKHKYLRDEFQQVLPLLAKALNKHYNSDNDIITILNYLFIALDSHNFEQVIQVLGEQTEKHKETIMNIAQRLQDKGRQEGRQEGLQEGFKKGKEEANITTARNLLEQGVSIEIIMKSTGLSREKLISLQ</sequence>
<dbReference type="NCBIfam" id="TIGR01784">
    <property type="entry name" value="T_den_put_tspse"/>
    <property type="match status" value="1"/>
</dbReference>
<dbReference type="Proteomes" id="UP000254208">
    <property type="component" value="Unassembled WGS sequence"/>
</dbReference>
<dbReference type="InterPro" id="IPR010106">
    <property type="entry name" value="RpnA"/>
</dbReference>
<reference evidence="3 4" key="1">
    <citation type="submission" date="2018-06" db="EMBL/GenBank/DDBJ databases">
        <authorList>
            <consortium name="Pathogen Informatics"/>
            <person name="Doyle S."/>
        </authorList>
    </citation>
    <scope>NUCLEOTIDE SEQUENCE [LARGE SCALE GENOMIC DNA]</scope>
    <source>
        <strain evidence="3 4">NCTC11801</strain>
    </source>
</reference>
<dbReference type="PANTHER" id="PTHR34611">
    <property type="match status" value="1"/>
</dbReference>
<protein>
    <submittedName>
        <fullName evidence="3">Transposase, YhgA-like</fullName>
    </submittedName>
</protein>
<organism evidence="3 4">
    <name type="scientific">Providencia rettgeri</name>
    <dbReference type="NCBI Taxonomy" id="587"/>
    <lineage>
        <taxon>Bacteria</taxon>
        <taxon>Pseudomonadati</taxon>
        <taxon>Pseudomonadota</taxon>
        <taxon>Gammaproteobacteria</taxon>
        <taxon>Enterobacterales</taxon>
        <taxon>Morganellaceae</taxon>
        <taxon>Providencia</taxon>
    </lineage>
</organism>
<dbReference type="InterPro" id="IPR006842">
    <property type="entry name" value="Transposase_31"/>
</dbReference>
<dbReference type="GO" id="GO:1990238">
    <property type="term" value="F:double-stranded DNA endonuclease activity"/>
    <property type="evidence" value="ECO:0007669"/>
    <property type="project" value="TreeGrafter"/>
</dbReference>
<evidence type="ECO:0000256" key="1">
    <source>
        <dbReference type="ARBA" id="ARBA00009787"/>
    </source>
</evidence>
<name>A0A379FNE9_PRORE</name>
<accession>A0A379FNE9</accession>
<evidence type="ECO:0000259" key="2">
    <source>
        <dbReference type="Pfam" id="PF04754"/>
    </source>
</evidence>
<proteinExistence type="inferred from homology"/>
<comment type="similarity">
    <text evidence="1">Belongs to the Rpn/YhgA-like nuclease family.</text>
</comment>
<dbReference type="Pfam" id="PF04754">
    <property type="entry name" value="Transposase_31"/>
    <property type="match status" value="1"/>
</dbReference>
<gene>
    <name evidence="3" type="ORF">NCTC11801_01270</name>
</gene>
<evidence type="ECO:0000313" key="3">
    <source>
        <dbReference type="EMBL" id="SUC30344.1"/>
    </source>
</evidence>